<evidence type="ECO:0000313" key="3">
    <source>
        <dbReference type="Proteomes" id="UP001596161"/>
    </source>
</evidence>
<dbReference type="InterPro" id="IPR038158">
    <property type="entry name" value="H-NOX_domain_sf"/>
</dbReference>
<protein>
    <submittedName>
        <fullName evidence="2">Heme NO-binding domain-containing protein</fullName>
    </submittedName>
</protein>
<dbReference type="PANTHER" id="PTHR45655:SF13">
    <property type="entry name" value="SOLUBLE GUANYLATE CYCLASE GCY-32-RELATED"/>
    <property type="match status" value="1"/>
</dbReference>
<comment type="caution">
    <text evidence="2">The sequence shown here is derived from an EMBL/GenBank/DDBJ whole genome shotgun (WGS) entry which is preliminary data.</text>
</comment>
<dbReference type="RefSeq" id="WP_378016547.1">
    <property type="nucleotide sequence ID" value="NZ_JBHSKT010000003.1"/>
</dbReference>
<keyword evidence="3" id="KW-1185">Reference proteome</keyword>
<dbReference type="Pfam" id="PF07700">
    <property type="entry name" value="HNOB"/>
    <property type="match status" value="1"/>
</dbReference>
<dbReference type="Proteomes" id="UP001596161">
    <property type="component" value="Unassembled WGS sequence"/>
</dbReference>
<organism evidence="2 3">
    <name type="scientific">Adhaeribacter terreus</name>
    <dbReference type="NCBI Taxonomy" id="529703"/>
    <lineage>
        <taxon>Bacteria</taxon>
        <taxon>Pseudomonadati</taxon>
        <taxon>Bacteroidota</taxon>
        <taxon>Cytophagia</taxon>
        <taxon>Cytophagales</taxon>
        <taxon>Hymenobacteraceae</taxon>
        <taxon>Adhaeribacter</taxon>
    </lineage>
</organism>
<sequence>MHGFIYIEFEKFALNHLSYKAWEEILAENNLQDRQYSPVAIYPDSEMKNLLSSISGRIQLPQEQILELFGMHIVPDLMKVYQAYIKPEWHTLDLLEHAESTIHFAVRKSTTGAAPPILEVVKSRHNEIVIRYVSERKMVEFGVGIIKGLAHFFNEADNISVELQKNEAEGSSKIIVRQLF</sequence>
<proteinExistence type="predicted"/>
<dbReference type="PANTHER" id="PTHR45655">
    <property type="entry name" value="GUANYLATE CYCLASE SOLUBLE SUBUNIT BETA-2"/>
    <property type="match status" value="1"/>
</dbReference>
<reference evidence="3" key="1">
    <citation type="journal article" date="2019" name="Int. J. Syst. Evol. Microbiol.">
        <title>The Global Catalogue of Microorganisms (GCM) 10K type strain sequencing project: providing services to taxonomists for standard genome sequencing and annotation.</title>
        <authorList>
            <consortium name="The Broad Institute Genomics Platform"/>
            <consortium name="The Broad Institute Genome Sequencing Center for Infectious Disease"/>
            <person name="Wu L."/>
            <person name="Ma J."/>
        </authorList>
    </citation>
    <scope>NUCLEOTIDE SEQUENCE [LARGE SCALE GENOMIC DNA]</scope>
    <source>
        <strain evidence="3">KACC 12602</strain>
    </source>
</reference>
<dbReference type="EMBL" id="JBHSKT010000003">
    <property type="protein sequence ID" value="MFC5270175.1"/>
    <property type="molecule type" value="Genomic_DNA"/>
</dbReference>
<name>A0ABW0EA81_9BACT</name>
<dbReference type="InterPro" id="IPR011644">
    <property type="entry name" value="Heme_NO-bd"/>
</dbReference>
<dbReference type="Gene3D" id="3.90.1520.10">
    <property type="entry name" value="H-NOX domain"/>
    <property type="match status" value="1"/>
</dbReference>
<dbReference type="SUPFAM" id="SSF111126">
    <property type="entry name" value="Ligand-binding domain in the NO signalling and Golgi transport"/>
    <property type="match status" value="1"/>
</dbReference>
<evidence type="ECO:0000259" key="1">
    <source>
        <dbReference type="Pfam" id="PF07700"/>
    </source>
</evidence>
<feature type="domain" description="Heme NO-binding" evidence="1">
    <location>
        <begin position="2"/>
        <end position="159"/>
    </location>
</feature>
<gene>
    <name evidence="2" type="ORF">ACFPIB_06110</name>
</gene>
<evidence type="ECO:0000313" key="2">
    <source>
        <dbReference type="EMBL" id="MFC5270175.1"/>
    </source>
</evidence>
<dbReference type="InterPro" id="IPR024096">
    <property type="entry name" value="NO_sig/Golgi_transp_ligand-bd"/>
</dbReference>
<accession>A0ABW0EA81</accession>